<keyword evidence="1" id="KW-0863">Zinc-finger</keyword>
<feature type="compositionally biased region" description="Polar residues" evidence="2">
    <location>
        <begin position="97"/>
        <end position="114"/>
    </location>
</feature>
<feature type="region of interest" description="Disordered" evidence="2">
    <location>
        <begin position="90"/>
        <end position="140"/>
    </location>
</feature>
<name>C3YB56_BRAFL</name>
<gene>
    <name evidence="4" type="ORF">BRAFLDRAFT_126441</name>
</gene>
<evidence type="ECO:0000256" key="1">
    <source>
        <dbReference type="PROSITE-ProRule" id="PRU00042"/>
    </source>
</evidence>
<dbReference type="PROSITE" id="PS00028">
    <property type="entry name" value="ZINC_FINGER_C2H2_1"/>
    <property type="match status" value="1"/>
</dbReference>
<feature type="compositionally biased region" description="Acidic residues" evidence="2">
    <location>
        <begin position="7"/>
        <end position="47"/>
    </location>
</feature>
<feature type="domain" description="C2H2-type" evidence="3">
    <location>
        <begin position="73"/>
        <end position="96"/>
    </location>
</feature>
<protein>
    <recommendedName>
        <fullName evidence="3">C2H2-type domain-containing protein</fullName>
    </recommendedName>
</protein>
<dbReference type="AlphaFoldDB" id="C3YB56"/>
<feature type="region of interest" description="Disordered" evidence="2">
    <location>
        <begin position="1"/>
        <end position="75"/>
    </location>
</feature>
<sequence length="478" mass="53960">MARPGDDDFEWNDFDFSDFDDDFDELEEATNPETSDDEADNTEDEPLDGGNATHGSLAQATSTSPASGEKPKIPCDLCNREYATAGWLSRHKRESHGISSEGPSKANSDNTAQDNPEDKLQKKASQASKPRKIKVKRPTSTYTKEDALKDGPELLIQALEAAVKYPPWHVTIGTFKTPGNTAAQTAKELLDTLDISQHTQFVGNLCGLLWDVIVSGDRATLCSAAYEHMFRQYYLLCSGKIYIALWKDLMTSVCKTPCPLLHQFLTRQVFEGLLRKRHTVDAPISSEARVASTMTPEEEQVVRYIAGFIPFALLKKYRKLANNKVAQLYVHILQQWRVSSVDNRPSTFLLYTELWINEVSRGGLFMVKDEVYLFFRRVENVVRSTANLEQLRQGKLSGLRDEIIKNLESSYIVNKYWCDIATAHISNEKVSMALLEAVLHKYVNLRCRAFADAYILVQRRKNSDVGSKKGEKSLRKSL</sequence>
<evidence type="ECO:0000256" key="2">
    <source>
        <dbReference type="SAM" id="MobiDB-lite"/>
    </source>
</evidence>
<dbReference type="PROSITE" id="PS50157">
    <property type="entry name" value="ZINC_FINGER_C2H2_2"/>
    <property type="match status" value="1"/>
</dbReference>
<organism>
    <name type="scientific">Branchiostoma floridae</name>
    <name type="common">Florida lancelet</name>
    <name type="synonym">Amphioxus</name>
    <dbReference type="NCBI Taxonomy" id="7739"/>
    <lineage>
        <taxon>Eukaryota</taxon>
        <taxon>Metazoa</taxon>
        <taxon>Chordata</taxon>
        <taxon>Cephalochordata</taxon>
        <taxon>Leptocardii</taxon>
        <taxon>Amphioxiformes</taxon>
        <taxon>Branchiostomatidae</taxon>
        <taxon>Branchiostoma</taxon>
    </lineage>
</organism>
<feature type="compositionally biased region" description="Polar residues" evidence="2">
    <location>
        <begin position="53"/>
        <end position="66"/>
    </location>
</feature>
<keyword evidence="1" id="KW-0862">Zinc</keyword>
<dbReference type="GO" id="GO:0008270">
    <property type="term" value="F:zinc ion binding"/>
    <property type="evidence" value="ECO:0007669"/>
    <property type="project" value="UniProtKB-KW"/>
</dbReference>
<evidence type="ECO:0000259" key="3">
    <source>
        <dbReference type="PROSITE" id="PS50157"/>
    </source>
</evidence>
<reference evidence="4" key="1">
    <citation type="journal article" date="2008" name="Nature">
        <title>The amphioxus genome and the evolution of the chordate karyotype.</title>
        <authorList>
            <consortium name="US DOE Joint Genome Institute (JGI-PGF)"/>
            <person name="Putnam N.H."/>
            <person name="Butts T."/>
            <person name="Ferrier D.E.K."/>
            <person name="Furlong R.F."/>
            <person name="Hellsten U."/>
            <person name="Kawashima T."/>
            <person name="Robinson-Rechavi M."/>
            <person name="Shoguchi E."/>
            <person name="Terry A."/>
            <person name="Yu J.-K."/>
            <person name="Benito-Gutierrez E.L."/>
            <person name="Dubchak I."/>
            <person name="Garcia-Fernandez J."/>
            <person name="Gibson-Brown J.J."/>
            <person name="Grigoriev I.V."/>
            <person name="Horton A.C."/>
            <person name="de Jong P.J."/>
            <person name="Jurka J."/>
            <person name="Kapitonov V.V."/>
            <person name="Kohara Y."/>
            <person name="Kuroki Y."/>
            <person name="Lindquist E."/>
            <person name="Lucas S."/>
            <person name="Osoegawa K."/>
            <person name="Pennacchio L.A."/>
            <person name="Salamov A.A."/>
            <person name="Satou Y."/>
            <person name="Sauka-Spengler T."/>
            <person name="Schmutz J."/>
            <person name="Shin-I T."/>
            <person name="Toyoda A."/>
            <person name="Bronner-Fraser M."/>
            <person name="Fujiyama A."/>
            <person name="Holland L.Z."/>
            <person name="Holland P.W.H."/>
            <person name="Satoh N."/>
            <person name="Rokhsar D.S."/>
        </authorList>
    </citation>
    <scope>NUCLEOTIDE SEQUENCE [LARGE SCALE GENOMIC DNA]</scope>
    <source>
        <strain evidence="4">S238N-H82</strain>
        <tissue evidence="4">Testes</tissue>
    </source>
</reference>
<proteinExistence type="predicted"/>
<accession>C3YB56</accession>
<dbReference type="InParanoid" id="C3YB56"/>
<dbReference type="eggNOG" id="ENOG502SB5F">
    <property type="taxonomic scope" value="Eukaryota"/>
</dbReference>
<dbReference type="InterPro" id="IPR013087">
    <property type="entry name" value="Znf_C2H2_type"/>
</dbReference>
<evidence type="ECO:0000313" key="4">
    <source>
        <dbReference type="EMBL" id="EEN62518.1"/>
    </source>
</evidence>
<keyword evidence="1" id="KW-0479">Metal-binding</keyword>
<dbReference type="EMBL" id="GG666496">
    <property type="protein sequence ID" value="EEN62518.1"/>
    <property type="molecule type" value="Genomic_DNA"/>
</dbReference>